<feature type="compositionally biased region" description="Basic and acidic residues" evidence="1">
    <location>
        <begin position="41"/>
        <end position="53"/>
    </location>
</feature>
<dbReference type="EMBL" id="CAAE01014294">
    <property type="protein sequence ID" value="CAF96160.1"/>
    <property type="molecule type" value="Genomic_DNA"/>
</dbReference>
<protein>
    <submittedName>
        <fullName evidence="2">(spotted green pufferfish) hypothetical protein</fullName>
    </submittedName>
</protein>
<comment type="caution">
    <text evidence="2">The sequence shown here is derived from an EMBL/GenBank/DDBJ whole genome shotgun (WGS) entry which is preliminary data.</text>
</comment>
<accession>Q4ST72</accession>
<evidence type="ECO:0000256" key="1">
    <source>
        <dbReference type="SAM" id="MobiDB-lite"/>
    </source>
</evidence>
<dbReference type="KEGG" id="tng:GSTEN00013087G001"/>
<feature type="region of interest" description="Disordered" evidence="1">
    <location>
        <begin position="1"/>
        <end position="119"/>
    </location>
</feature>
<feature type="compositionally biased region" description="Polar residues" evidence="1">
    <location>
        <begin position="18"/>
        <end position="35"/>
    </location>
</feature>
<feature type="compositionally biased region" description="Polar residues" evidence="1">
    <location>
        <begin position="95"/>
        <end position="110"/>
    </location>
</feature>
<organism evidence="2">
    <name type="scientific">Tetraodon nigroviridis</name>
    <name type="common">Spotted green pufferfish</name>
    <name type="synonym">Chelonodon nigroviridis</name>
    <dbReference type="NCBI Taxonomy" id="99883"/>
    <lineage>
        <taxon>Eukaryota</taxon>
        <taxon>Metazoa</taxon>
        <taxon>Chordata</taxon>
        <taxon>Craniata</taxon>
        <taxon>Vertebrata</taxon>
        <taxon>Euteleostomi</taxon>
        <taxon>Actinopterygii</taxon>
        <taxon>Neopterygii</taxon>
        <taxon>Teleostei</taxon>
        <taxon>Neoteleostei</taxon>
        <taxon>Acanthomorphata</taxon>
        <taxon>Eupercaria</taxon>
        <taxon>Tetraodontiformes</taxon>
        <taxon>Tetradontoidea</taxon>
        <taxon>Tetraodontidae</taxon>
        <taxon>Tetraodon</taxon>
    </lineage>
</organism>
<evidence type="ECO:0000313" key="2">
    <source>
        <dbReference type="EMBL" id="CAF96160.1"/>
    </source>
</evidence>
<name>Q4ST72_TETNG</name>
<sequence>MGRRMEDEEVTGGRHVAQKQNEPLPSLSAQTTAGNSGARGMEPERCPAEKEFPTGKLHGGALSGRNSPGTRSGCPRTNSAGDAPKSSLGAERKPSITQGKRSTQLSSESAARNAALSER</sequence>
<proteinExistence type="predicted"/>
<feature type="compositionally biased region" description="Polar residues" evidence="1">
    <location>
        <begin position="64"/>
        <end position="80"/>
    </location>
</feature>
<gene>
    <name evidence="2" type="ORF">GSTENG00013087001</name>
</gene>
<reference evidence="2" key="2">
    <citation type="submission" date="2004-02" db="EMBL/GenBank/DDBJ databases">
        <authorList>
            <consortium name="Genoscope"/>
            <consortium name="Whitehead Institute Centre for Genome Research"/>
        </authorList>
    </citation>
    <scope>NUCLEOTIDE SEQUENCE</scope>
</reference>
<reference evidence="2" key="1">
    <citation type="journal article" date="2004" name="Nature">
        <title>Genome duplication in the teleost fish Tetraodon nigroviridis reveals the early vertebrate proto-karyotype.</title>
        <authorList>
            <person name="Jaillon O."/>
            <person name="Aury J.-M."/>
            <person name="Brunet F."/>
            <person name="Petit J.-L."/>
            <person name="Stange-Thomann N."/>
            <person name="Mauceli E."/>
            <person name="Bouneau L."/>
            <person name="Fischer C."/>
            <person name="Ozouf-Costaz C."/>
            <person name="Bernot A."/>
            <person name="Nicaud S."/>
            <person name="Jaffe D."/>
            <person name="Fisher S."/>
            <person name="Lutfalla G."/>
            <person name="Dossat C."/>
            <person name="Segurens B."/>
            <person name="Dasilva C."/>
            <person name="Salanoubat M."/>
            <person name="Levy M."/>
            <person name="Boudet N."/>
            <person name="Castellano S."/>
            <person name="Anthouard V."/>
            <person name="Jubin C."/>
            <person name="Castelli V."/>
            <person name="Katinka M."/>
            <person name="Vacherie B."/>
            <person name="Biemont C."/>
            <person name="Skalli Z."/>
            <person name="Cattolico L."/>
            <person name="Poulain J."/>
            <person name="De Berardinis V."/>
            <person name="Cruaud C."/>
            <person name="Duprat S."/>
            <person name="Brottier P."/>
            <person name="Coutanceau J.-P."/>
            <person name="Gouzy J."/>
            <person name="Parra G."/>
            <person name="Lardier G."/>
            <person name="Chapple C."/>
            <person name="McKernan K.J."/>
            <person name="McEwan P."/>
            <person name="Bosak S."/>
            <person name="Kellis M."/>
            <person name="Volff J.-N."/>
            <person name="Guigo R."/>
            <person name="Zody M.C."/>
            <person name="Mesirov J."/>
            <person name="Lindblad-Toh K."/>
            <person name="Birren B."/>
            <person name="Nusbaum C."/>
            <person name="Kahn D."/>
            <person name="Robinson-Rechavi M."/>
            <person name="Laudet V."/>
            <person name="Schachter V."/>
            <person name="Quetier F."/>
            <person name="Saurin W."/>
            <person name="Scarpelli C."/>
            <person name="Wincker P."/>
            <person name="Lander E.S."/>
            <person name="Weissenbach J."/>
            <person name="Roest Crollius H."/>
        </authorList>
    </citation>
    <scope>NUCLEOTIDE SEQUENCE [LARGE SCALE GENOMIC DNA]</scope>
</reference>
<dbReference type="AlphaFoldDB" id="Q4ST72"/>